<dbReference type="GO" id="GO:0140359">
    <property type="term" value="F:ABC-type transporter activity"/>
    <property type="evidence" value="ECO:0007669"/>
    <property type="project" value="InterPro"/>
</dbReference>
<evidence type="ECO:0000259" key="10">
    <source>
        <dbReference type="PROSITE" id="PS50929"/>
    </source>
</evidence>
<evidence type="ECO:0000256" key="6">
    <source>
        <dbReference type="ARBA" id="ARBA00022840"/>
    </source>
</evidence>
<dbReference type="OrthoDB" id="6500128at2759"/>
<name>A0A8T2NL00_9TELE</name>
<dbReference type="InterPro" id="IPR056227">
    <property type="entry name" value="TMD0_ABC"/>
</dbReference>
<proteinExistence type="inferred from homology"/>
<evidence type="ECO:0000256" key="8">
    <source>
        <dbReference type="ARBA" id="ARBA00023136"/>
    </source>
</evidence>
<feature type="transmembrane region" description="Helical" evidence="9">
    <location>
        <begin position="143"/>
        <end position="162"/>
    </location>
</feature>
<keyword evidence="6" id="KW-0067">ATP-binding</keyword>
<comment type="subcellular location">
    <subcellularLocation>
        <location evidence="1">Membrane</location>
        <topology evidence="1">Multi-pass membrane protein</topology>
    </subcellularLocation>
</comment>
<feature type="transmembrane region" description="Helical" evidence="9">
    <location>
        <begin position="174"/>
        <end position="196"/>
    </location>
</feature>
<accession>A0A8T2NL00</accession>
<dbReference type="SUPFAM" id="SSF90123">
    <property type="entry name" value="ABC transporter transmembrane region"/>
    <property type="match status" value="1"/>
</dbReference>
<sequence>MSSALDQFCGSPFWNASLLDRPDPDLTVCVERTALVWAPLGFLWISSPWHLAALFRRRVCEPQLSKLYMWKQIIAGLLLLTAVAGLAVTLGEDYGPSSDRETNGTNPAVLYTNPVLFIISWVLVMLCQEGVRRKPGQVDSGSLFLFWLFLVTCEVFSFQTILRDALRRGEIEDLPRFCLFYISFGLQVIALILSAISDIPPEDVEEVEKNPEKGASFLSRITFNWFNSMVVKGYKRPLVQEDLWELKEVDSTQSICQAFEETMKWELMKARQRLKKRQRTAGQKANQKAETLQNGMAKGVSQDVLVMEETGEKKKKNKKKDDEKKTDYPKSWLITTIAKTFRWVLIESAVFKALQDLLSFASPQLLKLMISFTRDMSIYEWNGYLYAVALLLVTILQSLFLQQYFQRCFVLGMKVRTAIMAAVYRKALVVSNDARKESTVGETVNLMSADAQRFNEVTNFIHLLWSCPLQIGLSILFLWLELGPSVLAGLGVMVLLVPINGLLATKSRTFQMENMKFKDKRMKIMNEILNGIKILKLYAWEPSFETQVQEIRDKELKVMKKFAYLSSVSTFIFAAAPALVSVVTFAVFVSVSPSNVLDAEKAFTSISLFNILRFPLAMLPMLIAAMVQTSVSRKRLEKFLGADDLDNKVQHDSSFDTAVSVCDATFAWEKDSNAVLESVSLDIKPGRLVAVVGAVGSGKSSLISAILGEVHTLKGYVNIKGSVAYVPQQAWIQNATLRDNILFGSALEEARYQEVLKACALEPDLELLPGGDQTEIGEKGITQWVK</sequence>
<evidence type="ECO:0000256" key="1">
    <source>
        <dbReference type="ARBA" id="ARBA00004141"/>
    </source>
</evidence>
<dbReference type="Pfam" id="PF00005">
    <property type="entry name" value="ABC_tran"/>
    <property type="match status" value="1"/>
</dbReference>
<organism evidence="11 12">
    <name type="scientific">Albula glossodonta</name>
    <name type="common">roundjaw bonefish</name>
    <dbReference type="NCBI Taxonomy" id="121402"/>
    <lineage>
        <taxon>Eukaryota</taxon>
        <taxon>Metazoa</taxon>
        <taxon>Chordata</taxon>
        <taxon>Craniata</taxon>
        <taxon>Vertebrata</taxon>
        <taxon>Euteleostomi</taxon>
        <taxon>Actinopterygii</taxon>
        <taxon>Neopterygii</taxon>
        <taxon>Teleostei</taxon>
        <taxon>Albuliformes</taxon>
        <taxon>Albulidae</taxon>
        <taxon>Albula</taxon>
    </lineage>
</organism>
<dbReference type="EMBL" id="JAFBMS010000038">
    <property type="protein sequence ID" value="KAG9341055.1"/>
    <property type="molecule type" value="Genomic_DNA"/>
</dbReference>
<dbReference type="InterPro" id="IPR036640">
    <property type="entry name" value="ABC1_TM_sf"/>
</dbReference>
<dbReference type="Pfam" id="PF24357">
    <property type="entry name" value="TMD0_ABC"/>
    <property type="match status" value="1"/>
</dbReference>
<dbReference type="InterPro" id="IPR011527">
    <property type="entry name" value="ABC1_TM_dom"/>
</dbReference>
<gene>
    <name evidence="11" type="ORF">JZ751_019809</name>
</gene>
<dbReference type="Proteomes" id="UP000824540">
    <property type="component" value="Unassembled WGS sequence"/>
</dbReference>
<dbReference type="Gene3D" id="1.20.1560.10">
    <property type="entry name" value="ABC transporter type 1, transmembrane domain"/>
    <property type="match status" value="1"/>
</dbReference>
<feature type="transmembrane region" description="Helical" evidence="9">
    <location>
        <begin position="486"/>
        <end position="505"/>
    </location>
</feature>
<comment type="similarity">
    <text evidence="2">Belongs to the ABC transporter superfamily. ABCC family. Conjugate transporter (TC 3.A.1.208) subfamily.</text>
</comment>
<dbReference type="InterPro" id="IPR003439">
    <property type="entry name" value="ABC_transporter-like_ATP-bd"/>
</dbReference>
<evidence type="ECO:0000256" key="9">
    <source>
        <dbReference type="SAM" id="Phobius"/>
    </source>
</evidence>
<evidence type="ECO:0000256" key="4">
    <source>
        <dbReference type="ARBA" id="ARBA00022692"/>
    </source>
</evidence>
<feature type="transmembrane region" description="Helical" evidence="9">
    <location>
        <begin position="562"/>
        <end position="588"/>
    </location>
</feature>
<dbReference type="GO" id="GO:0016324">
    <property type="term" value="C:apical plasma membrane"/>
    <property type="evidence" value="ECO:0007669"/>
    <property type="project" value="TreeGrafter"/>
</dbReference>
<keyword evidence="5" id="KW-0547">Nucleotide-binding</keyword>
<dbReference type="CDD" id="cd18595">
    <property type="entry name" value="ABC_6TM_MRP1_2_3_6_D1_like"/>
    <property type="match status" value="1"/>
</dbReference>
<keyword evidence="4 9" id="KW-0812">Transmembrane</keyword>
<dbReference type="AlphaFoldDB" id="A0A8T2NL00"/>
<dbReference type="GO" id="GO:0016887">
    <property type="term" value="F:ATP hydrolysis activity"/>
    <property type="evidence" value="ECO:0007669"/>
    <property type="project" value="InterPro"/>
</dbReference>
<dbReference type="InterPro" id="IPR050173">
    <property type="entry name" value="ABC_transporter_C-like"/>
</dbReference>
<keyword evidence="12" id="KW-1185">Reference proteome</keyword>
<dbReference type="Pfam" id="PF00664">
    <property type="entry name" value="ABC_membrane"/>
    <property type="match status" value="1"/>
</dbReference>
<evidence type="ECO:0000256" key="2">
    <source>
        <dbReference type="ARBA" id="ARBA00009726"/>
    </source>
</evidence>
<evidence type="ECO:0000313" key="11">
    <source>
        <dbReference type="EMBL" id="KAG9341055.1"/>
    </source>
</evidence>
<keyword evidence="3" id="KW-0813">Transport</keyword>
<evidence type="ECO:0000313" key="12">
    <source>
        <dbReference type="Proteomes" id="UP000824540"/>
    </source>
</evidence>
<keyword evidence="8 9" id="KW-0472">Membrane</keyword>
<dbReference type="PROSITE" id="PS50929">
    <property type="entry name" value="ABC_TM1F"/>
    <property type="match status" value="1"/>
</dbReference>
<feature type="transmembrane region" description="Helical" evidence="9">
    <location>
        <begin position="381"/>
        <end position="401"/>
    </location>
</feature>
<feature type="domain" description="ABC transmembrane type-1" evidence="10">
    <location>
        <begin position="348"/>
        <end position="628"/>
    </location>
</feature>
<feature type="transmembrane region" description="Helical" evidence="9">
    <location>
        <begin position="34"/>
        <end position="55"/>
    </location>
</feature>
<dbReference type="PANTHER" id="PTHR24223">
    <property type="entry name" value="ATP-BINDING CASSETTE SUB-FAMILY C"/>
    <property type="match status" value="1"/>
</dbReference>
<dbReference type="SUPFAM" id="SSF52540">
    <property type="entry name" value="P-loop containing nucleoside triphosphate hydrolases"/>
    <property type="match status" value="1"/>
</dbReference>
<feature type="transmembrane region" description="Helical" evidence="9">
    <location>
        <begin position="608"/>
        <end position="627"/>
    </location>
</feature>
<reference evidence="11" key="1">
    <citation type="thesis" date="2021" institute="BYU ScholarsArchive" country="Provo, UT, USA">
        <title>Applications of and Algorithms for Genome Assembly and Genomic Analyses with an Emphasis on Marine Teleosts.</title>
        <authorList>
            <person name="Pickett B.D."/>
        </authorList>
    </citation>
    <scope>NUCLEOTIDE SEQUENCE</scope>
    <source>
        <strain evidence="11">HI-2016</strain>
    </source>
</reference>
<feature type="transmembrane region" description="Helical" evidence="9">
    <location>
        <begin position="108"/>
        <end position="131"/>
    </location>
</feature>
<dbReference type="Gene3D" id="3.40.50.300">
    <property type="entry name" value="P-loop containing nucleotide triphosphate hydrolases"/>
    <property type="match status" value="1"/>
</dbReference>
<protein>
    <recommendedName>
        <fullName evidence="10">ABC transmembrane type-1 domain-containing protein</fullName>
    </recommendedName>
</protein>
<dbReference type="InterPro" id="IPR027417">
    <property type="entry name" value="P-loop_NTPase"/>
</dbReference>
<dbReference type="FunFam" id="1.20.1560.10:FF:000007">
    <property type="entry name" value="ATP-binding cassette subfamily C member 1"/>
    <property type="match status" value="1"/>
</dbReference>
<dbReference type="PANTHER" id="PTHR24223:SF176">
    <property type="entry name" value="ATP-BINDING CASSETTE SUB-FAMILY C MEMBER 2"/>
    <property type="match status" value="1"/>
</dbReference>
<comment type="caution">
    <text evidence="11">The sequence shown here is derived from an EMBL/GenBank/DDBJ whole genome shotgun (WGS) entry which is preliminary data.</text>
</comment>
<feature type="transmembrane region" description="Helical" evidence="9">
    <location>
        <begin position="67"/>
        <end position="88"/>
    </location>
</feature>
<keyword evidence="7 9" id="KW-1133">Transmembrane helix</keyword>
<dbReference type="GO" id="GO:0005524">
    <property type="term" value="F:ATP binding"/>
    <property type="evidence" value="ECO:0007669"/>
    <property type="project" value="UniProtKB-KW"/>
</dbReference>
<evidence type="ECO:0000256" key="5">
    <source>
        <dbReference type="ARBA" id="ARBA00022741"/>
    </source>
</evidence>
<evidence type="ECO:0000256" key="3">
    <source>
        <dbReference type="ARBA" id="ARBA00022448"/>
    </source>
</evidence>
<evidence type="ECO:0000256" key="7">
    <source>
        <dbReference type="ARBA" id="ARBA00022989"/>
    </source>
</evidence>